<sequence>MGSTPLTVSGQESALGNDIADAGNGLRQARAMEREPGSTAAAAGRFPPLDG</sequence>
<evidence type="ECO:0000256" key="1">
    <source>
        <dbReference type="SAM" id="MobiDB-lite"/>
    </source>
</evidence>
<organism evidence="2">
    <name type="scientific">Arundo donax</name>
    <name type="common">Giant reed</name>
    <name type="synonym">Donax arundinaceus</name>
    <dbReference type="NCBI Taxonomy" id="35708"/>
    <lineage>
        <taxon>Eukaryota</taxon>
        <taxon>Viridiplantae</taxon>
        <taxon>Streptophyta</taxon>
        <taxon>Embryophyta</taxon>
        <taxon>Tracheophyta</taxon>
        <taxon>Spermatophyta</taxon>
        <taxon>Magnoliopsida</taxon>
        <taxon>Liliopsida</taxon>
        <taxon>Poales</taxon>
        <taxon>Poaceae</taxon>
        <taxon>PACMAD clade</taxon>
        <taxon>Arundinoideae</taxon>
        <taxon>Arundineae</taxon>
        <taxon>Arundo</taxon>
    </lineage>
</organism>
<name>A0A0A9HZM2_ARUDO</name>
<accession>A0A0A9HZM2</accession>
<reference evidence="2" key="1">
    <citation type="submission" date="2014-09" db="EMBL/GenBank/DDBJ databases">
        <authorList>
            <person name="Magalhaes I.L.F."/>
            <person name="Oliveira U."/>
            <person name="Santos F.R."/>
            <person name="Vidigal T.H.D.A."/>
            <person name="Brescovit A.D."/>
            <person name="Santos A.J."/>
        </authorList>
    </citation>
    <scope>NUCLEOTIDE SEQUENCE</scope>
    <source>
        <tissue evidence="2">Shoot tissue taken approximately 20 cm above the soil surface</tissue>
    </source>
</reference>
<reference evidence="2" key="2">
    <citation type="journal article" date="2015" name="Data Brief">
        <title>Shoot transcriptome of the giant reed, Arundo donax.</title>
        <authorList>
            <person name="Barrero R.A."/>
            <person name="Guerrero F.D."/>
            <person name="Moolhuijzen P."/>
            <person name="Goolsby J.A."/>
            <person name="Tidwell J."/>
            <person name="Bellgard S.E."/>
            <person name="Bellgard M.I."/>
        </authorList>
    </citation>
    <scope>NUCLEOTIDE SEQUENCE</scope>
    <source>
        <tissue evidence="2">Shoot tissue taken approximately 20 cm above the soil surface</tissue>
    </source>
</reference>
<protein>
    <submittedName>
        <fullName evidence="2">Uncharacterized protein</fullName>
    </submittedName>
</protein>
<proteinExistence type="predicted"/>
<dbReference type="EMBL" id="GBRH01159523">
    <property type="protein sequence ID" value="JAE38373.1"/>
    <property type="molecule type" value="Transcribed_RNA"/>
</dbReference>
<feature type="compositionally biased region" description="Polar residues" evidence="1">
    <location>
        <begin position="1"/>
        <end position="14"/>
    </location>
</feature>
<dbReference type="AlphaFoldDB" id="A0A0A9HZM2"/>
<evidence type="ECO:0000313" key="2">
    <source>
        <dbReference type="EMBL" id="JAE38373.1"/>
    </source>
</evidence>
<feature type="region of interest" description="Disordered" evidence="1">
    <location>
        <begin position="1"/>
        <end position="51"/>
    </location>
</feature>